<dbReference type="Proteomes" id="UP000178953">
    <property type="component" value="Unassembled WGS sequence"/>
</dbReference>
<feature type="transmembrane region" description="Helical" evidence="1">
    <location>
        <begin position="47"/>
        <end position="64"/>
    </location>
</feature>
<organism evidence="2 3">
    <name type="scientific">Mycolicibacterium grossiae</name>
    <dbReference type="NCBI Taxonomy" id="1552759"/>
    <lineage>
        <taxon>Bacteria</taxon>
        <taxon>Bacillati</taxon>
        <taxon>Actinomycetota</taxon>
        <taxon>Actinomycetes</taxon>
        <taxon>Mycobacteriales</taxon>
        <taxon>Mycobacteriaceae</taxon>
        <taxon>Mycolicibacterium</taxon>
    </lineage>
</organism>
<dbReference type="EMBL" id="MCHX01000067">
    <property type="protein sequence ID" value="OFJ51426.1"/>
    <property type="molecule type" value="Genomic_DNA"/>
</dbReference>
<reference evidence="2 3" key="1">
    <citation type="submission" date="2016-09" db="EMBL/GenBank/DDBJ databases">
        <title>genome sequence of Mycobacterium sp. 739 SCH.</title>
        <authorList>
            <person name="Greninger A.L."/>
            <person name="Qin X."/>
            <person name="Jerome K."/>
            <person name="Vora S."/>
            <person name="Quinn K."/>
        </authorList>
    </citation>
    <scope>NUCLEOTIDE SEQUENCE [LARGE SCALE GENOMIC DNA]</scope>
    <source>
        <strain evidence="2 3">SCH</strain>
    </source>
</reference>
<evidence type="ECO:0000313" key="3">
    <source>
        <dbReference type="Proteomes" id="UP000178953"/>
    </source>
</evidence>
<keyword evidence="3" id="KW-1185">Reference proteome</keyword>
<feature type="transmembrane region" description="Helical" evidence="1">
    <location>
        <begin position="71"/>
        <end position="95"/>
    </location>
</feature>
<gene>
    <name evidence="2" type="ORF">BEL07_22950</name>
</gene>
<keyword evidence="1" id="KW-0472">Membrane</keyword>
<accession>A0A1E8PZ52</accession>
<keyword evidence="1" id="KW-0812">Transmembrane</keyword>
<comment type="caution">
    <text evidence="2">The sequence shown here is derived from an EMBL/GenBank/DDBJ whole genome shotgun (WGS) entry which is preliminary data.</text>
</comment>
<dbReference type="AlphaFoldDB" id="A0A1E8PZ52"/>
<keyword evidence="1" id="KW-1133">Transmembrane helix</keyword>
<evidence type="ECO:0000313" key="2">
    <source>
        <dbReference type="EMBL" id="OFJ51426.1"/>
    </source>
</evidence>
<name>A0A1E8PZ52_9MYCO</name>
<evidence type="ECO:0000256" key="1">
    <source>
        <dbReference type="SAM" id="Phobius"/>
    </source>
</evidence>
<proteinExistence type="predicted"/>
<feature type="transmembrane region" description="Helical" evidence="1">
    <location>
        <begin position="21"/>
        <end position="41"/>
    </location>
</feature>
<sequence>MYGELIKNPWFQQTSRQSPDQFLYIGFGIGVVLALILGQIGGLIGDILTLAMWAGLAYVFIAIGTKKAVQFVAYGICGIGAVLYGGGALLGFLAWSQLSSSPYMSGLGSSSIGTIIILQAISSTVFAVVLGWAGITVHRTIKKLSAQQ</sequence>
<feature type="transmembrane region" description="Helical" evidence="1">
    <location>
        <begin position="115"/>
        <end position="135"/>
    </location>
</feature>
<protein>
    <submittedName>
        <fullName evidence="2">Uncharacterized protein</fullName>
    </submittedName>
</protein>